<evidence type="ECO:0000256" key="4">
    <source>
        <dbReference type="SAM" id="MobiDB-lite"/>
    </source>
</evidence>
<sequence length="135" mass="15568">MIFVLCSIPVREHLLVLKRVVACMKDGGVFFFRDYCVDDHAEKRFNTHRLVEPNTFARTNGTLSHFFSLEEAQLVFQSAGLEVLELQVVEREVVNRKEGVSWQRRFLQGRFRKPKKPASEDVPTTGDNSTRAQRG</sequence>
<name>G0U372_TRYVY</name>
<keyword evidence="2" id="KW-0489">Methyltransferase</keyword>
<dbReference type="Gene3D" id="3.40.50.150">
    <property type="entry name" value="Vaccinia Virus protein VP39"/>
    <property type="match status" value="1"/>
</dbReference>
<protein>
    <recommendedName>
        <fullName evidence="6">Methyltransferase-like protein</fullName>
    </recommendedName>
</protein>
<dbReference type="AlphaFoldDB" id="G0U372"/>
<gene>
    <name evidence="5" type="ORF">TVY486_0905480</name>
</gene>
<dbReference type="EMBL" id="HE573025">
    <property type="protein sequence ID" value="CCC50727.1"/>
    <property type="molecule type" value="Genomic_DNA"/>
</dbReference>
<proteinExistence type="inferred from homology"/>
<accession>G0U372</accession>
<comment type="similarity">
    <text evidence="1">Belongs to the methyltransferase superfamily. METL family.</text>
</comment>
<keyword evidence="3" id="KW-0808">Transferase</keyword>
<feature type="region of interest" description="Disordered" evidence="4">
    <location>
        <begin position="111"/>
        <end position="135"/>
    </location>
</feature>
<dbReference type="InterPro" id="IPR029063">
    <property type="entry name" value="SAM-dependent_MTases_sf"/>
</dbReference>
<evidence type="ECO:0000256" key="2">
    <source>
        <dbReference type="ARBA" id="ARBA00022603"/>
    </source>
</evidence>
<dbReference type="PANTHER" id="PTHR22809:SF5">
    <property type="entry name" value="TRNA N(3)-METHYLCYTIDINE METHYLTRANSFERASE METTL6"/>
    <property type="match status" value="1"/>
</dbReference>
<evidence type="ECO:0000256" key="3">
    <source>
        <dbReference type="ARBA" id="ARBA00022679"/>
    </source>
</evidence>
<feature type="compositionally biased region" description="Polar residues" evidence="4">
    <location>
        <begin position="125"/>
        <end position="135"/>
    </location>
</feature>
<dbReference type="GO" id="GO:0008173">
    <property type="term" value="F:RNA methyltransferase activity"/>
    <property type="evidence" value="ECO:0007669"/>
    <property type="project" value="UniProtKB-ARBA"/>
</dbReference>
<dbReference type="GO" id="GO:0008757">
    <property type="term" value="F:S-adenosylmethionine-dependent methyltransferase activity"/>
    <property type="evidence" value="ECO:0007669"/>
    <property type="project" value="UniProtKB-ARBA"/>
</dbReference>
<dbReference type="Pfam" id="PF13489">
    <property type="entry name" value="Methyltransf_23"/>
    <property type="match status" value="1"/>
</dbReference>
<evidence type="ECO:0000313" key="5">
    <source>
        <dbReference type="EMBL" id="CCC50727.1"/>
    </source>
</evidence>
<dbReference type="PANTHER" id="PTHR22809">
    <property type="entry name" value="METHYLTRANSFERASE-RELATED"/>
    <property type="match status" value="1"/>
</dbReference>
<dbReference type="SUPFAM" id="SSF53335">
    <property type="entry name" value="S-adenosyl-L-methionine-dependent methyltransferases"/>
    <property type="match status" value="1"/>
</dbReference>
<dbReference type="InterPro" id="IPR026113">
    <property type="entry name" value="METTL2/6/8-like"/>
</dbReference>
<dbReference type="VEuPathDB" id="TriTrypDB:TvY486_0905480"/>
<evidence type="ECO:0008006" key="6">
    <source>
        <dbReference type="Google" id="ProtNLM"/>
    </source>
</evidence>
<reference evidence="5" key="1">
    <citation type="journal article" date="2012" name="Proc. Natl. Acad. Sci. U.S.A.">
        <title>Antigenic diversity is generated by distinct evolutionary mechanisms in African trypanosome species.</title>
        <authorList>
            <person name="Jackson A.P."/>
            <person name="Berry A."/>
            <person name="Aslett M."/>
            <person name="Allison H.C."/>
            <person name="Burton P."/>
            <person name="Vavrova-Anderson J."/>
            <person name="Brown R."/>
            <person name="Browne H."/>
            <person name="Corton N."/>
            <person name="Hauser H."/>
            <person name="Gamble J."/>
            <person name="Gilderthorp R."/>
            <person name="Marcello L."/>
            <person name="McQuillan J."/>
            <person name="Otto T.D."/>
            <person name="Quail M.A."/>
            <person name="Sanders M.J."/>
            <person name="van Tonder A."/>
            <person name="Ginger M.L."/>
            <person name="Field M.C."/>
            <person name="Barry J.D."/>
            <person name="Hertz-Fowler C."/>
            <person name="Berriman M."/>
        </authorList>
    </citation>
    <scope>NUCLEOTIDE SEQUENCE</scope>
    <source>
        <strain evidence="5">Y486</strain>
    </source>
</reference>
<organism evidence="5">
    <name type="scientific">Trypanosoma vivax (strain Y486)</name>
    <dbReference type="NCBI Taxonomy" id="1055687"/>
    <lineage>
        <taxon>Eukaryota</taxon>
        <taxon>Discoba</taxon>
        <taxon>Euglenozoa</taxon>
        <taxon>Kinetoplastea</taxon>
        <taxon>Metakinetoplastina</taxon>
        <taxon>Trypanosomatida</taxon>
        <taxon>Trypanosomatidae</taxon>
        <taxon>Trypanosoma</taxon>
        <taxon>Duttonella</taxon>
    </lineage>
</organism>
<dbReference type="GO" id="GO:0032259">
    <property type="term" value="P:methylation"/>
    <property type="evidence" value="ECO:0007669"/>
    <property type="project" value="UniProtKB-KW"/>
</dbReference>
<evidence type="ECO:0000256" key="1">
    <source>
        <dbReference type="ARBA" id="ARBA00009725"/>
    </source>
</evidence>